<comment type="caution">
    <text evidence="1">The sequence shown here is derived from an EMBL/GenBank/DDBJ whole genome shotgun (WGS) entry which is preliminary data.</text>
</comment>
<accession>A0A9J5Y6K6</accession>
<reference evidence="1 2" key="1">
    <citation type="submission" date="2020-09" db="EMBL/GenBank/DDBJ databases">
        <title>De no assembly of potato wild relative species, Solanum commersonii.</title>
        <authorList>
            <person name="Cho K."/>
        </authorList>
    </citation>
    <scope>NUCLEOTIDE SEQUENCE [LARGE SCALE GENOMIC DNA]</scope>
    <source>
        <strain evidence="1">LZ3.2</strain>
        <tissue evidence="1">Leaf</tissue>
    </source>
</reference>
<proteinExistence type="predicted"/>
<protein>
    <submittedName>
        <fullName evidence="1">Uncharacterized protein</fullName>
    </submittedName>
</protein>
<organism evidence="1 2">
    <name type="scientific">Solanum commersonii</name>
    <name type="common">Commerson's wild potato</name>
    <name type="synonym">Commerson's nightshade</name>
    <dbReference type="NCBI Taxonomy" id="4109"/>
    <lineage>
        <taxon>Eukaryota</taxon>
        <taxon>Viridiplantae</taxon>
        <taxon>Streptophyta</taxon>
        <taxon>Embryophyta</taxon>
        <taxon>Tracheophyta</taxon>
        <taxon>Spermatophyta</taxon>
        <taxon>Magnoliopsida</taxon>
        <taxon>eudicotyledons</taxon>
        <taxon>Gunneridae</taxon>
        <taxon>Pentapetalae</taxon>
        <taxon>asterids</taxon>
        <taxon>lamiids</taxon>
        <taxon>Solanales</taxon>
        <taxon>Solanaceae</taxon>
        <taxon>Solanoideae</taxon>
        <taxon>Solaneae</taxon>
        <taxon>Solanum</taxon>
    </lineage>
</organism>
<dbReference type="EMBL" id="JACXVP010000007">
    <property type="protein sequence ID" value="KAG5595224.1"/>
    <property type="molecule type" value="Genomic_DNA"/>
</dbReference>
<dbReference type="AlphaFoldDB" id="A0A9J5Y6K6"/>
<keyword evidence="2" id="KW-1185">Reference proteome</keyword>
<name>A0A9J5Y6K6_SOLCO</name>
<dbReference type="Proteomes" id="UP000824120">
    <property type="component" value="Chromosome 7"/>
</dbReference>
<evidence type="ECO:0000313" key="2">
    <source>
        <dbReference type="Proteomes" id="UP000824120"/>
    </source>
</evidence>
<sequence length="85" mass="9851">MHQVWFIIRAAIVEKRCSKCRILLKPLFVVHRKPAKKESDACHGANCTKLQIGMVKIMAYAPAQSFVFSLHEYNDNILNQYSTLW</sequence>
<gene>
    <name evidence="1" type="ORF">H5410_036456</name>
</gene>
<evidence type="ECO:0000313" key="1">
    <source>
        <dbReference type="EMBL" id="KAG5595224.1"/>
    </source>
</evidence>